<dbReference type="OrthoDB" id="334565at2"/>
<gene>
    <name evidence="3" type="ORF">GZ78_21555</name>
</gene>
<accession>A0A081NDC7</accession>
<dbReference type="PANTHER" id="PTHR14859:SF1">
    <property type="entry name" value="PGAP2-INTERACTING PROTEIN"/>
    <property type="match status" value="1"/>
</dbReference>
<feature type="chain" id="PRO_5001760680" description="Endonuclease/exonuclease/phosphatase domain-containing protein" evidence="1">
    <location>
        <begin position="30"/>
        <end position="345"/>
    </location>
</feature>
<evidence type="ECO:0000259" key="2">
    <source>
        <dbReference type="Pfam" id="PF03372"/>
    </source>
</evidence>
<dbReference type="GO" id="GO:0006506">
    <property type="term" value="P:GPI anchor biosynthetic process"/>
    <property type="evidence" value="ECO:0007669"/>
    <property type="project" value="TreeGrafter"/>
</dbReference>
<dbReference type="InterPro" id="IPR051916">
    <property type="entry name" value="GPI-anchor_lipid_remodeler"/>
</dbReference>
<proteinExistence type="predicted"/>
<organism evidence="3 4">
    <name type="scientific">Endozoicomonas numazuensis</name>
    <dbReference type="NCBI Taxonomy" id="1137799"/>
    <lineage>
        <taxon>Bacteria</taxon>
        <taxon>Pseudomonadati</taxon>
        <taxon>Pseudomonadota</taxon>
        <taxon>Gammaproteobacteria</taxon>
        <taxon>Oceanospirillales</taxon>
        <taxon>Endozoicomonadaceae</taxon>
        <taxon>Endozoicomonas</taxon>
    </lineage>
</organism>
<dbReference type="InterPro" id="IPR005135">
    <property type="entry name" value="Endo/exonuclease/phosphatase"/>
</dbReference>
<dbReference type="STRING" id="1137799.GZ78_21555"/>
<dbReference type="PANTHER" id="PTHR14859">
    <property type="entry name" value="CALCOFLUOR WHITE HYPERSENSITIVE PROTEIN PRECURSOR"/>
    <property type="match status" value="1"/>
</dbReference>
<dbReference type="PROSITE" id="PS51257">
    <property type="entry name" value="PROKAR_LIPOPROTEIN"/>
    <property type="match status" value="1"/>
</dbReference>
<name>A0A081NDC7_9GAMM</name>
<comment type="caution">
    <text evidence="3">The sequence shown here is derived from an EMBL/GenBank/DDBJ whole genome shotgun (WGS) entry which is preliminary data.</text>
</comment>
<dbReference type="GO" id="GO:0016020">
    <property type="term" value="C:membrane"/>
    <property type="evidence" value="ECO:0007669"/>
    <property type="project" value="GOC"/>
</dbReference>
<dbReference type="EMBL" id="JOKH01000005">
    <property type="protein sequence ID" value="KEQ16450.1"/>
    <property type="molecule type" value="Genomic_DNA"/>
</dbReference>
<keyword evidence="1" id="KW-0732">Signal</keyword>
<dbReference type="Pfam" id="PF03372">
    <property type="entry name" value="Exo_endo_phos"/>
    <property type="match status" value="1"/>
</dbReference>
<dbReference type="Gene3D" id="3.60.10.10">
    <property type="entry name" value="Endonuclease/exonuclease/phosphatase"/>
    <property type="match status" value="1"/>
</dbReference>
<feature type="domain" description="Endonuclease/exonuclease/phosphatase" evidence="2">
    <location>
        <begin position="51"/>
        <end position="332"/>
    </location>
</feature>
<dbReference type="AlphaFoldDB" id="A0A081NDC7"/>
<evidence type="ECO:0000313" key="4">
    <source>
        <dbReference type="Proteomes" id="UP000028073"/>
    </source>
</evidence>
<evidence type="ECO:0000256" key="1">
    <source>
        <dbReference type="SAM" id="SignalP"/>
    </source>
</evidence>
<dbReference type="SUPFAM" id="SSF56219">
    <property type="entry name" value="DNase I-like"/>
    <property type="match status" value="1"/>
</dbReference>
<dbReference type="GO" id="GO:0003824">
    <property type="term" value="F:catalytic activity"/>
    <property type="evidence" value="ECO:0007669"/>
    <property type="project" value="InterPro"/>
</dbReference>
<sequence length="345" mass="39229">MLKTFLCQLWLLWISVLLTFGLGASCAKAEPSVQCAGSPETLKAGQSIKVMTWNIQFLAGGIYEVWNPPQNREALSLEKQLSLFEQVLDLIEEENPDILLLQEVDVDPRVRMNQVQWFKDALPARLHCSTHTAYTYLNGHALSKVRKEPGGLNLLTFSRFAIENSVRHDLPVIPDQSLLPLTTKRALLETRINLGTETLTVINIHLDAFAQGLDIMQKQVKQLDERLGGLKNSFWIAGGDFNLIPKGQYEYLDDSEKFWYQKDSELSLLAMKYPVVPTPEQASGAERRKWFTQATRPELGLDRTLDYLFYSPRFDLVNARVIQGKAEGLSDHLPVVAEFRLKKER</sequence>
<dbReference type="eggNOG" id="COG3568">
    <property type="taxonomic scope" value="Bacteria"/>
</dbReference>
<protein>
    <recommendedName>
        <fullName evidence="2">Endonuclease/exonuclease/phosphatase domain-containing protein</fullName>
    </recommendedName>
</protein>
<dbReference type="Proteomes" id="UP000028073">
    <property type="component" value="Unassembled WGS sequence"/>
</dbReference>
<dbReference type="RefSeq" id="WP_034840000.1">
    <property type="nucleotide sequence ID" value="NZ_JOKH01000005.1"/>
</dbReference>
<reference evidence="3 4" key="1">
    <citation type="submission" date="2014-06" db="EMBL/GenBank/DDBJ databases">
        <title>Whole Genome Sequences of Three Symbiotic Endozoicomonas Bacteria.</title>
        <authorList>
            <person name="Neave M.J."/>
            <person name="Apprill A."/>
            <person name="Voolstra C.R."/>
        </authorList>
    </citation>
    <scope>NUCLEOTIDE SEQUENCE [LARGE SCALE GENOMIC DNA]</scope>
    <source>
        <strain evidence="3 4">DSM 25634</strain>
    </source>
</reference>
<evidence type="ECO:0000313" key="3">
    <source>
        <dbReference type="EMBL" id="KEQ16450.1"/>
    </source>
</evidence>
<dbReference type="InterPro" id="IPR036691">
    <property type="entry name" value="Endo/exonu/phosph_ase_sf"/>
</dbReference>
<keyword evidence="4" id="KW-1185">Reference proteome</keyword>
<feature type="signal peptide" evidence="1">
    <location>
        <begin position="1"/>
        <end position="29"/>
    </location>
</feature>